<dbReference type="PROSITE" id="PS00248">
    <property type="entry name" value="NGF_1"/>
    <property type="match status" value="1"/>
</dbReference>
<feature type="chain" id="PRO_5035949401" description="Nerve growth factor-related domain-containing protein" evidence="7">
    <location>
        <begin position="39"/>
        <end position="251"/>
    </location>
</feature>
<comment type="caution">
    <text evidence="9">The sequence shown here is derived from an EMBL/GenBank/DDBJ whole genome shotgun (WGS) entry which is preliminary data.</text>
</comment>
<feature type="region of interest" description="Disordered" evidence="6">
    <location>
        <begin position="50"/>
        <end position="99"/>
    </location>
</feature>
<sequence>MGEPEPDRGPHFTWRHSTGRVPMRSSTLVLLFLISVQAVLYMGGEAQAQDRREAGTDRAAGHSRTAAGLTASSPGGTASAGQSHQDSHSHSIPTVDPKLFTKRRYRSPRVLFSVLPPDSDEGMARVGGPGSGAGAGSRHQQWVGVGNKTKATDIRGKEVTVLPDVNINNVIKKQFFFETTCRSSTSRSGSGAVGGSASGCRGIDSRHWNSYCTNTHTYVRALTTYENIVAFRLIRINAACVCVLSRKSWRH</sequence>
<protein>
    <recommendedName>
        <fullName evidence="8">Nerve growth factor-related domain-containing protein</fullName>
    </recommendedName>
</protein>
<feature type="signal peptide" evidence="7">
    <location>
        <begin position="1"/>
        <end position="38"/>
    </location>
</feature>
<dbReference type="AlphaFoldDB" id="A0A8T3DAH5"/>
<dbReference type="GO" id="GO:0050804">
    <property type="term" value="P:modulation of chemical synaptic transmission"/>
    <property type="evidence" value="ECO:0007669"/>
    <property type="project" value="TreeGrafter"/>
</dbReference>
<dbReference type="InterPro" id="IPR002072">
    <property type="entry name" value="Nerve_growth_factor-rel"/>
</dbReference>
<evidence type="ECO:0000259" key="8">
    <source>
        <dbReference type="SMART" id="SM00140"/>
    </source>
</evidence>
<dbReference type="Pfam" id="PF00243">
    <property type="entry name" value="NGF"/>
    <property type="match status" value="1"/>
</dbReference>
<dbReference type="GO" id="GO:0048812">
    <property type="term" value="P:neuron projection morphogenesis"/>
    <property type="evidence" value="ECO:0007669"/>
    <property type="project" value="TreeGrafter"/>
</dbReference>
<reference evidence="9" key="1">
    <citation type="submission" date="2021-01" db="EMBL/GenBank/DDBJ databases">
        <authorList>
            <person name="Zahm M."/>
            <person name="Roques C."/>
            <person name="Cabau C."/>
            <person name="Klopp C."/>
            <person name="Donnadieu C."/>
            <person name="Jouanno E."/>
            <person name="Lampietro C."/>
            <person name="Louis A."/>
            <person name="Herpin A."/>
            <person name="Echchiki A."/>
            <person name="Berthelot C."/>
            <person name="Parey E."/>
            <person name="Roest-Crollius H."/>
            <person name="Braasch I."/>
            <person name="Postlethwait J."/>
            <person name="Bobe J."/>
            <person name="Montfort J."/>
            <person name="Bouchez O."/>
            <person name="Begum T."/>
            <person name="Mejri S."/>
            <person name="Adams A."/>
            <person name="Chen W.-J."/>
            <person name="Guiguen Y."/>
        </authorList>
    </citation>
    <scope>NUCLEOTIDE SEQUENCE</scope>
    <source>
        <tissue evidence="9">Blood</tissue>
    </source>
</reference>
<evidence type="ECO:0000313" key="10">
    <source>
        <dbReference type="Proteomes" id="UP000829720"/>
    </source>
</evidence>
<evidence type="ECO:0000256" key="2">
    <source>
        <dbReference type="ARBA" id="ARBA00010783"/>
    </source>
</evidence>
<dbReference type="GO" id="GO:0005163">
    <property type="term" value="F:nerve growth factor receptor binding"/>
    <property type="evidence" value="ECO:0007669"/>
    <property type="project" value="TreeGrafter"/>
</dbReference>
<dbReference type="EMBL" id="JAERUA010000012">
    <property type="protein sequence ID" value="KAI1893082.1"/>
    <property type="molecule type" value="Genomic_DNA"/>
</dbReference>
<dbReference type="GO" id="GO:0021675">
    <property type="term" value="P:nerve development"/>
    <property type="evidence" value="ECO:0007669"/>
    <property type="project" value="TreeGrafter"/>
</dbReference>
<dbReference type="OrthoDB" id="6491780at2759"/>
<comment type="similarity">
    <text evidence="2">Belongs to the NGF-beta family.</text>
</comment>
<evidence type="ECO:0000256" key="7">
    <source>
        <dbReference type="SAM" id="SignalP"/>
    </source>
</evidence>
<evidence type="ECO:0000256" key="6">
    <source>
        <dbReference type="SAM" id="MobiDB-lite"/>
    </source>
</evidence>
<organism evidence="9 10">
    <name type="scientific">Albula goreensis</name>
    <dbReference type="NCBI Taxonomy" id="1534307"/>
    <lineage>
        <taxon>Eukaryota</taxon>
        <taxon>Metazoa</taxon>
        <taxon>Chordata</taxon>
        <taxon>Craniata</taxon>
        <taxon>Vertebrata</taxon>
        <taxon>Euteleostomi</taxon>
        <taxon>Actinopterygii</taxon>
        <taxon>Neopterygii</taxon>
        <taxon>Teleostei</taxon>
        <taxon>Albuliformes</taxon>
        <taxon>Albulidae</taxon>
        <taxon>Albula</taxon>
    </lineage>
</organism>
<dbReference type="InterPro" id="IPR020408">
    <property type="entry name" value="Nerve_growth_factor-like"/>
</dbReference>
<dbReference type="PANTHER" id="PTHR11589">
    <property type="entry name" value="NERVE GROWTH FACTOR NGF -RELATED"/>
    <property type="match status" value="1"/>
</dbReference>
<dbReference type="PIRSF" id="PIRSF001789">
    <property type="entry name" value="NGF"/>
    <property type="match status" value="1"/>
</dbReference>
<comment type="subcellular location">
    <subcellularLocation>
        <location evidence="1">Secreted</location>
    </subcellularLocation>
</comment>
<dbReference type="SUPFAM" id="SSF57501">
    <property type="entry name" value="Cystine-knot cytokines"/>
    <property type="match status" value="1"/>
</dbReference>
<keyword evidence="3" id="KW-0964">Secreted</keyword>
<keyword evidence="5" id="KW-1015">Disulfide bond</keyword>
<dbReference type="InterPro" id="IPR029034">
    <property type="entry name" value="Cystine-knot_cytokine"/>
</dbReference>
<dbReference type="PANTHER" id="PTHR11589:SF10">
    <property type="entry name" value="BETA-NERVE GROWTH FACTOR"/>
    <property type="match status" value="1"/>
</dbReference>
<name>A0A8T3DAH5_9TELE</name>
<dbReference type="PROSITE" id="PS50270">
    <property type="entry name" value="NGF_2"/>
    <property type="match status" value="1"/>
</dbReference>
<dbReference type="PRINTS" id="PR00268">
    <property type="entry name" value="NGF"/>
</dbReference>
<feature type="compositionally biased region" description="Polar residues" evidence="6">
    <location>
        <begin position="70"/>
        <end position="84"/>
    </location>
</feature>
<keyword evidence="10" id="KW-1185">Reference proteome</keyword>
<evidence type="ECO:0000313" key="9">
    <source>
        <dbReference type="EMBL" id="KAI1893082.1"/>
    </source>
</evidence>
<dbReference type="GO" id="GO:0030424">
    <property type="term" value="C:axon"/>
    <property type="evidence" value="ECO:0007669"/>
    <property type="project" value="TreeGrafter"/>
</dbReference>
<dbReference type="GO" id="GO:0008021">
    <property type="term" value="C:synaptic vesicle"/>
    <property type="evidence" value="ECO:0007669"/>
    <property type="project" value="TreeGrafter"/>
</dbReference>
<evidence type="ECO:0000256" key="4">
    <source>
        <dbReference type="ARBA" id="ARBA00023030"/>
    </source>
</evidence>
<dbReference type="GO" id="GO:0038180">
    <property type="term" value="P:nerve growth factor signaling pathway"/>
    <property type="evidence" value="ECO:0007669"/>
    <property type="project" value="TreeGrafter"/>
</dbReference>
<dbReference type="GO" id="GO:0043524">
    <property type="term" value="P:negative regulation of neuron apoptotic process"/>
    <property type="evidence" value="ECO:0007669"/>
    <property type="project" value="TreeGrafter"/>
</dbReference>
<feature type="compositionally biased region" description="Basic and acidic residues" evidence="6">
    <location>
        <begin position="50"/>
        <end position="60"/>
    </location>
</feature>
<feature type="domain" description="Nerve growth factor-related" evidence="8">
    <location>
        <begin position="138"/>
        <end position="243"/>
    </location>
</feature>
<accession>A0A8T3DAH5</accession>
<dbReference type="Gene3D" id="2.10.90.10">
    <property type="entry name" value="Cystine-knot cytokines"/>
    <property type="match status" value="1"/>
</dbReference>
<dbReference type="GO" id="GO:0030425">
    <property type="term" value="C:dendrite"/>
    <property type="evidence" value="ECO:0007669"/>
    <property type="project" value="TreeGrafter"/>
</dbReference>
<gene>
    <name evidence="9" type="ORF">AGOR_G00140210</name>
</gene>
<dbReference type="Proteomes" id="UP000829720">
    <property type="component" value="Unassembled WGS sequence"/>
</dbReference>
<proteinExistence type="inferred from homology"/>
<dbReference type="GO" id="GO:0007169">
    <property type="term" value="P:cell surface receptor protein tyrosine kinase signaling pathway"/>
    <property type="evidence" value="ECO:0007669"/>
    <property type="project" value="TreeGrafter"/>
</dbReference>
<keyword evidence="7" id="KW-0732">Signal</keyword>
<dbReference type="SMART" id="SM00140">
    <property type="entry name" value="NGF"/>
    <property type="match status" value="1"/>
</dbReference>
<dbReference type="GO" id="GO:0005615">
    <property type="term" value="C:extracellular space"/>
    <property type="evidence" value="ECO:0007669"/>
    <property type="project" value="TreeGrafter"/>
</dbReference>
<evidence type="ECO:0000256" key="3">
    <source>
        <dbReference type="ARBA" id="ARBA00022525"/>
    </source>
</evidence>
<dbReference type="InterPro" id="IPR019846">
    <property type="entry name" value="Nerve_growth_factor_CS"/>
</dbReference>
<dbReference type="GO" id="GO:0008083">
    <property type="term" value="F:growth factor activity"/>
    <property type="evidence" value="ECO:0007669"/>
    <property type="project" value="UniProtKB-KW"/>
</dbReference>
<keyword evidence="4" id="KW-0339">Growth factor</keyword>
<evidence type="ECO:0000256" key="5">
    <source>
        <dbReference type="ARBA" id="ARBA00023157"/>
    </source>
</evidence>
<evidence type="ECO:0000256" key="1">
    <source>
        <dbReference type="ARBA" id="ARBA00004613"/>
    </source>
</evidence>